<accession>A0A8J3CSA4</accession>
<gene>
    <name evidence="1" type="ORF">GCM10009069_29290</name>
</gene>
<dbReference type="InterPro" id="IPR054233">
    <property type="entry name" value="DUF6958"/>
</dbReference>
<protein>
    <submittedName>
        <fullName evidence="1">Uncharacterized protein</fullName>
    </submittedName>
</protein>
<proteinExistence type="predicted"/>
<dbReference type="RefSeq" id="WP_189499636.1">
    <property type="nucleotide sequence ID" value="NZ_BMZH01000023.1"/>
</dbReference>
<dbReference type="EMBL" id="BMZH01000023">
    <property type="protein sequence ID" value="GHB04891.1"/>
    <property type="molecule type" value="Genomic_DNA"/>
</dbReference>
<sequence>MPKHEKVLVENINTPGRLHSVNAEKYSAMKKAILSSLPSAPPGRNFNEALVEVKKHLPEKLFSGGATSGWWFKTVQLDLEAKRVLKRSDTKPLRWWLV</sequence>
<name>A0A8J3CSA4_9PROT</name>
<comment type="caution">
    <text evidence="1">The sequence shown here is derived from an EMBL/GenBank/DDBJ whole genome shotgun (WGS) entry which is preliminary data.</text>
</comment>
<evidence type="ECO:0000313" key="1">
    <source>
        <dbReference type="EMBL" id="GHB04891.1"/>
    </source>
</evidence>
<organism evidence="1 2">
    <name type="scientific">Algimonas arctica</name>
    <dbReference type="NCBI Taxonomy" id="1479486"/>
    <lineage>
        <taxon>Bacteria</taxon>
        <taxon>Pseudomonadati</taxon>
        <taxon>Pseudomonadota</taxon>
        <taxon>Alphaproteobacteria</taxon>
        <taxon>Maricaulales</taxon>
        <taxon>Robiginitomaculaceae</taxon>
        <taxon>Algimonas</taxon>
    </lineage>
</organism>
<reference evidence="1" key="2">
    <citation type="submission" date="2020-09" db="EMBL/GenBank/DDBJ databases">
        <authorList>
            <person name="Sun Q."/>
            <person name="Kim S."/>
        </authorList>
    </citation>
    <scope>NUCLEOTIDE SEQUENCE</scope>
    <source>
        <strain evidence="1">KCTC 32513</strain>
    </source>
</reference>
<evidence type="ECO:0000313" key="2">
    <source>
        <dbReference type="Proteomes" id="UP000634004"/>
    </source>
</evidence>
<reference evidence="1" key="1">
    <citation type="journal article" date="2014" name="Int. J. Syst. Evol. Microbiol.">
        <title>Complete genome sequence of Corynebacterium casei LMG S-19264T (=DSM 44701T), isolated from a smear-ripened cheese.</title>
        <authorList>
            <consortium name="US DOE Joint Genome Institute (JGI-PGF)"/>
            <person name="Walter F."/>
            <person name="Albersmeier A."/>
            <person name="Kalinowski J."/>
            <person name="Ruckert C."/>
        </authorList>
    </citation>
    <scope>NUCLEOTIDE SEQUENCE</scope>
    <source>
        <strain evidence="1">KCTC 32513</strain>
    </source>
</reference>
<dbReference type="Proteomes" id="UP000634004">
    <property type="component" value="Unassembled WGS sequence"/>
</dbReference>
<dbReference type="Pfam" id="PF22278">
    <property type="entry name" value="DUF6958"/>
    <property type="match status" value="1"/>
</dbReference>
<keyword evidence="2" id="KW-1185">Reference proteome</keyword>
<dbReference type="AlphaFoldDB" id="A0A8J3CSA4"/>